<sequence length="44" mass="4965">MDAEVNWEIAGSSKQSAFPWTCTALQMDLGWLCNASVIQEQKFE</sequence>
<reference evidence="1" key="2">
    <citation type="journal article" date="2015" name="Fish Shellfish Immunol.">
        <title>Early steps in the European eel (Anguilla anguilla)-Vibrio vulnificus interaction in the gills: Role of the RtxA13 toxin.</title>
        <authorList>
            <person name="Callol A."/>
            <person name="Pajuelo D."/>
            <person name="Ebbesson L."/>
            <person name="Teles M."/>
            <person name="MacKenzie S."/>
            <person name="Amaro C."/>
        </authorList>
    </citation>
    <scope>NUCLEOTIDE SEQUENCE</scope>
</reference>
<reference evidence="1" key="1">
    <citation type="submission" date="2014-11" db="EMBL/GenBank/DDBJ databases">
        <authorList>
            <person name="Amaro Gonzalez C."/>
        </authorList>
    </citation>
    <scope>NUCLEOTIDE SEQUENCE</scope>
</reference>
<protein>
    <submittedName>
        <fullName evidence="1">Uncharacterized protein</fullName>
    </submittedName>
</protein>
<proteinExistence type="predicted"/>
<organism evidence="1">
    <name type="scientific">Anguilla anguilla</name>
    <name type="common">European freshwater eel</name>
    <name type="synonym">Muraena anguilla</name>
    <dbReference type="NCBI Taxonomy" id="7936"/>
    <lineage>
        <taxon>Eukaryota</taxon>
        <taxon>Metazoa</taxon>
        <taxon>Chordata</taxon>
        <taxon>Craniata</taxon>
        <taxon>Vertebrata</taxon>
        <taxon>Euteleostomi</taxon>
        <taxon>Actinopterygii</taxon>
        <taxon>Neopterygii</taxon>
        <taxon>Teleostei</taxon>
        <taxon>Anguilliformes</taxon>
        <taxon>Anguillidae</taxon>
        <taxon>Anguilla</taxon>
    </lineage>
</organism>
<dbReference type="AlphaFoldDB" id="A0A0E9SJW9"/>
<evidence type="ECO:0000313" key="1">
    <source>
        <dbReference type="EMBL" id="JAH40773.1"/>
    </source>
</evidence>
<accession>A0A0E9SJW9</accession>
<name>A0A0E9SJW9_ANGAN</name>
<dbReference type="EMBL" id="GBXM01067804">
    <property type="protein sequence ID" value="JAH40773.1"/>
    <property type="molecule type" value="Transcribed_RNA"/>
</dbReference>